<dbReference type="Proteomes" id="UP000308768">
    <property type="component" value="Unassembled WGS sequence"/>
</dbReference>
<dbReference type="Gene3D" id="2.30.30.140">
    <property type="match status" value="1"/>
</dbReference>
<protein>
    <recommendedName>
        <fullName evidence="6">Tudor domain-containing protein</fullName>
    </recommendedName>
</protein>
<dbReference type="InterPro" id="IPR002999">
    <property type="entry name" value="Tudor"/>
</dbReference>
<keyword evidence="4" id="KW-0175">Coiled coil</keyword>
<evidence type="ECO:0000256" key="4">
    <source>
        <dbReference type="SAM" id="Coils"/>
    </source>
</evidence>
<comment type="caution">
    <text evidence="7">The sequence shown here is derived from an EMBL/GenBank/DDBJ whole genome shotgun (WGS) entry which is preliminary data.</text>
</comment>
<comment type="similarity">
    <text evidence="2">Belongs to the SMN family.</text>
</comment>
<dbReference type="GO" id="GO:0006397">
    <property type="term" value="P:mRNA processing"/>
    <property type="evidence" value="ECO:0007669"/>
    <property type="project" value="InterPro"/>
</dbReference>
<name>A0A4U0WX56_9PEZI</name>
<gene>
    <name evidence="7" type="ORF">B0A49_05104</name>
</gene>
<evidence type="ECO:0000256" key="3">
    <source>
        <dbReference type="ARBA" id="ARBA00023242"/>
    </source>
</evidence>
<dbReference type="PANTHER" id="PTHR46297:SF2">
    <property type="entry name" value="TUDOR DOMAIN-CONTAINING PROTEIN"/>
    <property type="match status" value="1"/>
</dbReference>
<dbReference type="Pfam" id="PF06003">
    <property type="entry name" value="SMN_Tudor"/>
    <property type="match status" value="1"/>
</dbReference>
<dbReference type="OrthoDB" id="79171at2759"/>
<keyword evidence="3" id="KW-0539">Nucleus</keyword>
<evidence type="ECO:0000256" key="5">
    <source>
        <dbReference type="SAM" id="MobiDB-lite"/>
    </source>
</evidence>
<feature type="coiled-coil region" evidence="4">
    <location>
        <begin position="5"/>
        <end position="59"/>
    </location>
</feature>
<dbReference type="GO" id="GO:0015030">
    <property type="term" value="C:Cajal body"/>
    <property type="evidence" value="ECO:0007669"/>
    <property type="project" value="UniProtKB-SubCell"/>
</dbReference>
<evidence type="ECO:0000256" key="2">
    <source>
        <dbReference type="ARBA" id="ARBA00005371"/>
    </source>
</evidence>
<organism evidence="7 8">
    <name type="scientific">Cryomyces minteri</name>
    <dbReference type="NCBI Taxonomy" id="331657"/>
    <lineage>
        <taxon>Eukaryota</taxon>
        <taxon>Fungi</taxon>
        <taxon>Dikarya</taxon>
        <taxon>Ascomycota</taxon>
        <taxon>Pezizomycotina</taxon>
        <taxon>Dothideomycetes</taxon>
        <taxon>Dothideomycetes incertae sedis</taxon>
        <taxon>Cryomyces</taxon>
    </lineage>
</organism>
<dbReference type="AlphaFoldDB" id="A0A4U0WX56"/>
<dbReference type="PANTHER" id="PTHR46297">
    <property type="entry name" value="ZINC FINGER CCCH-TYPE WITH G PATCH DOMAIN-CONTAINING PROTEIN"/>
    <property type="match status" value="1"/>
</dbReference>
<evidence type="ECO:0000313" key="7">
    <source>
        <dbReference type="EMBL" id="TKA67737.1"/>
    </source>
</evidence>
<dbReference type="SMART" id="SM00333">
    <property type="entry name" value="TUDOR"/>
    <property type="match status" value="1"/>
</dbReference>
<evidence type="ECO:0000313" key="8">
    <source>
        <dbReference type="Proteomes" id="UP000308768"/>
    </source>
</evidence>
<feature type="region of interest" description="Disordered" evidence="5">
    <location>
        <begin position="163"/>
        <end position="185"/>
    </location>
</feature>
<feature type="region of interest" description="Disordered" evidence="5">
    <location>
        <begin position="240"/>
        <end position="296"/>
    </location>
</feature>
<accession>A0A4U0WX56</accession>
<reference evidence="7 8" key="1">
    <citation type="submission" date="2017-03" db="EMBL/GenBank/DDBJ databases">
        <title>Genomes of endolithic fungi from Antarctica.</title>
        <authorList>
            <person name="Coleine C."/>
            <person name="Masonjones S."/>
            <person name="Stajich J.E."/>
        </authorList>
    </citation>
    <scope>NUCLEOTIDE SEQUENCE [LARGE SCALE GENOMIC DNA]</scope>
    <source>
        <strain evidence="7 8">CCFEE 5187</strain>
    </source>
</reference>
<dbReference type="PROSITE" id="PS50304">
    <property type="entry name" value="TUDOR"/>
    <property type="match status" value="1"/>
</dbReference>
<evidence type="ECO:0000256" key="1">
    <source>
        <dbReference type="ARBA" id="ARBA00004408"/>
    </source>
</evidence>
<feature type="domain" description="Tudor" evidence="6">
    <location>
        <begin position="106"/>
        <end position="168"/>
    </location>
</feature>
<dbReference type="STRING" id="331657.A0A4U0WX56"/>
<comment type="subcellular location">
    <subcellularLocation>
        <location evidence="1">Nucleus</location>
        <location evidence="1">Cajal body</location>
    </subcellularLocation>
</comment>
<dbReference type="InterPro" id="IPR010304">
    <property type="entry name" value="SMN_Tudor"/>
</dbReference>
<evidence type="ECO:0000259" key="6">
    <source>
        <dbReference type="PROSITE" id="PS50304"/>
    </source>
</evidence>
<sequence length="296" mass="31159">MSSDVATLEAEVKTYKAQLESTISQLQSEPDNEALLPLKSDLEDLIRTLEDDISAVKTAEAAAAAAAPPPAKEKWSKENHPAYKAGYRPPGATQSPAVPEPQAPVVFRVNDMVSAKWQADKSFYPAKITSITGSSAAPIYIVTFKGYGDTATLSGADIRPLAGTKRKADGSPTHPTATTPSATNTTGVISAAANINPALASQARADASAATDTAKPTKGVKKIRANKELEAGKSKWQEFSTKGKMGKATGPKKKESMFRTPEGPNARVGVTGSGQAMRKDAARSRHVYAPTEDDGY</sequence>
<feature type="compositionally biased region" description="Low complexity" evidence="5">
    <location>
        <begin position="171"/>
        <end position="185"/>
    </location>
</feature>
<proteinExistence type="inferred from homology"/>
<dbReference type="GO" id="GO:0005737">
    <property type="term" value="C:cytoplasm"/>
    <property type="evidence" value="ECO:0007669"/>
    <property type="project" value="InterPro"/>
</dbReference>
<dbReference type="SUPFAM" id="SSF63748">
    <property type="entry name" value="Tudor/PWWP/MBT"/>
    <property type="match status" value="1"/>
</dbReference>
<dbReference type="GO" id="GO:0003723">
    <property type="term" value="F:RNA binding"/>
    <property type="evidence" value="ECO:0007669"/>
    <property type="project" value="InterPro"/>
</dbReference>
<keyword evidence="8" id="KW-1185">Reference proteome</keyword>
<dbReference type="EMBL" id="NAJN01000881">
    <property type="protein sequence ID" value="TKA67737.1"/>
    <property type="molecule type" value="Genomic_DNA"/>
</dbReference>